<organism evidence="1 2">
    <name type="scientific">Paenibacillus anseongense</name>
    <dbReference type="NCBI Taxonomy" id="2682845"/>
    <lineage>
        <taxon>Bacteria</taxon>
        <taxon>Bacillati</taxon>
        <taxon>Bacillota</taxon>
        <taxon>Bacilli</taxon>
        <taxon>Bacillales</taxon>
        <taxon>Paenibacillaceae</taxon>
        <taxon>Paenibacillus</taxon>
    </lineage>
</organism>
<evidence type="ECO:0000313" key="1">
    <source>
        <dbReference type="EMBL" id="MVQ34488.1"/>
    </source>
</evidence>
<gene>
    <name evidence="1" type="ORF">GON05_07460</name>
</gene>
<dbReference type="EMBL" id="WSEM01000007">
    <property type="protein sequence ID" value="MVQ34488.1"/>
    <property type="molecule type" value="Genomic_DNA"/>
</dbReference>
<accession>A0ABW9U398</accession>
<proteinExistence type="predicted"/>
<keyword evidence="1" id="KW-0966">Cell projection</keyword>
<dbReference type="RefSeq" id="WP_157318535.1">
    <property type="nucleotide sequence ID" value="NZ_WSEM01000007.1"/>
</dbReference>
<protein>
    <submittedName>
        <fullName evidence="1">Flagellar protein</fullName>
    </submittedName>
</protein>
<dbReference type="Proteomes" id="UP000467637">
    <property type="component" value="Unassembled WGS sequence"/>
</dbReference>
<dbReference type="NCBIfam" id="TIGR03826">
    <property type="entry name" value="YvyF"/>
    <property type="match status" value="1"/>
</dbReference>
<name>A0ABW9U398_9BACL</name>
<keyword evidence="2" id="KW-1185">Reference proteome</keyword>
<dbReference type="InterPro" id="IPR022258">
    <property type="entry name" value="Flagellar_operon_YvyF"/>
</dbReference>
<evidence type="ECO:0000313" key="2">
    <source>
        <dbReference type="Proteomes" id="UP000467637"/>
    </source>
</evidence>
<keyword evidence="1" id="KW-0969">Cilium</keyword>
<comment type="caution">
    <text evidence="1">The sequence shown here is derived from an EMBL/GenBank/DDBJ whole genome shotgun (WGS) entry which is preliminary data.</text>
</comment>
<keyword evidence="1" id="KW-0282">Flagellum</keyword>
<reference evidence="1 2" key="1">
    <citation type="submission" date="2019-12" db="EMBL/GenBank/DDBJ databases">
        <authorList>
            <person name="Huq M.A."/>
        </authorList>
    </citation>
    <scope>NUCLEOTIDE SEQUENCE [LARGE SCALE GENOMIC DNA]</scope>
    <source>
        <strain evidence="1 2">MAH-34</strain>
    </source>
</reference>
<sequence>MGMNVANCPRCGKIFVKGFAEVCPVCVKDIDQQYERCLKYLRENKGAAIQELSEVTEVSIKQITKFIREGRISLVNAPNMSYPCEVCGTLIRENKMCDLCRNKLVKDVRNNTEDERRKEELKEQLKKIEPKASYKIQERLEKRH</sequence>